<dbReference type="InterPro" id="IPR025565">
    <property type="entry name" value="DUF4328"/>
</dbReference>
<feature type="transmembrane region" description="Helical" evidence="2">
    <location>
        <begin position="113"/>
        <end position="133"/>
    </location>
</feature>
<comment type="caution">
    <text evidence="4">The sequence shown here is derived from an EMBL/GenBank/DDBJ whole genome shotgun (WGS) entry which is preliminary data.</text>
</comment>
<feature type="domain" description="DUF4328" evidence="3">
    <location>
        <begin position="99"/>
        <end position="254"/>
    </location>
</feature>
<feature type="transmembrane region" description="Helical" evidence="2">
    <location>
        <begin position="229"/>
        <end position="250"/>
    </location>
</feature>
<evidence type="ECO:0000313" key="5">
    <source>
        <dbReference type="Proteomes" id="UP001500466"/>
    </source>
</evidence>
<feature type="region of interest" description="Disordered" evidence="1">
    <location>
        <begin position="287"/>
        <end position="318"/>
    </location>
</feature>
<feature type="region of interest" description="Disordered" evidence="1">
    <location>
        <begin position="1"/>
        <end position="21"/>
    </location>
</feature>
<protein>
    <recommendedName>
        <fullName evidence="3">DUF4328 domain-containing protein</fullName>
    </recommendedName>
</protein>
<sequence length="318" mass="33513">MPDDGEAPGDRPGGPAPGWQADATVTKWVAPPPPPPAMGRQLYGVRANRGLGIAVGVLLGVDVLLGVLNAIARWRTAEAADDLLRGSGDGGFPGGTEQDLETVNSAITFSDNVYGLTVLGFMITAVVATVWFYRARANVALFGLYQPGLAAGWSIAGWFCPFVNWWFPARIANDIWKGSDSRGRRERFPLILAWWLVFQLGIVLEFVGGSDEAGEFARPDALTTLRDNSYVSLAASLVSAVAAVLFVLVVQRITVMQLDRERELWAWTGHGGLPPLGHWPVPVPVPLPGAGADKAPPPPLNPANSAGGGESSGAGSGS</sequence>
<keyword evidence="2" id="KW-0472">Membrane</keyword>
<evidence type="ECO:0000313" key="4">
    <source>
        <dbReference type="EMBL" id="GAA4989445.1"/>
    </source>
</evidence>
<dbReference type="RefSeq" id="WP_345679909.1">
    <property type="nucleotide sequence ID" value="NZ_BAABHS010000037.1"/>
</dbReference>
<dbReference type="Pfam" id="PF14219">
    <property type="entry name" value="DUF4328"/>
    <property type="match status" value="1"/>
</dbReference>
<keyword evidence="2" id="KW-1133">Transmembrane helix</keyword>
<feature type="transmembrane region" description="Helical" evidence="2">
    <location>
        <begin position="51"/>
        <end position="72"/>
    </location>
</feature>
<feature type="transmembrane region" description="Helical" evidence="2">
    <location>
        <begin position="188"/>
        <end position="209"/>
    </location>
</feature>
<evidence type="ECO:0000259" key="3">
    <source>
        <dbReference type="Pfam" id="PF14219"/>
    </source>
</evidence>
<gene>
    <name evidence="4" type="ORF">GCM10023205_70710</name>
</gene>
<feature type="transmembrane region" description="Helical" evidence="2">
    <location>
        <begin position="145"/>
        <end position="167"/>
    </location>
</feature>
<dbReference type="Proteomes" id="UP001500466">
    <property type="component" value="Unassembled WGS sequence"/>
</dbReference>
<accession>A0ABP9I629</accession>
<keyword evidence="5" id="KW-1185">Reference proteome</keyword>
<organism evidence="4 5">
    <name type="scientific">Yinghuangia aomiensis</name>
    <dbReference type="NCBI Taxonomy" id="676205"/>
    <lineage>
        <taxon>Bacteria</taxon>
        <taxon>Bacillati</taxon>
        <taxon>Actinomycetota</taxon>
        <taxon>Actinomycetes</taxon>
        <taxon>Kitasatosporales</taxon>
        <taxon>Streptomycetaceae</taxon>
        <taxon>Yinghuangia</taxon>
    </lineage>
</organism>
<feature type="compositionally biased region" description="Gly residues" evidence="1">
    <location>
        <begin position="306"/>
        <end position="318"/>
    </location>
</feature>
<evidence type="ECO:0000256" key="1">
    <source>
        <dbReference type="SAM" id="MobiDB-lite"/>
    </source>
</evidence>
<reference evidence="5" key="1">
    <citation type="journal article" date="2019" name="Int. J. Syst. Evol. Microbiol.">
        <title>The Global Catalogue of Microorganisms (GCM) 10K type strain sequencing project: providing services to taxonomists for standard genome sequencing and annotation.</title>
        <authorList>
            <consortium name="The Broad Institute Genomics Platform"/>
            <consortium name="The Broad Institute Genome Sequencing Center for Infectious Disease"/>
            <person name="Wu L."/>
            <person name="Ma J."/>
        </authorList>
    </citation>
    <scope>NUCLEOTIDE SEQUENCE [LARGE SCALE GENOMIC DNA]</scope>
    <source>
        <strain evidence="5">JCM 17986</strain>
    </source>
</reference>
<keyword evidence="2" id="KW-0812">Transmembrane</keyword>
<name>A0ABP9I629_9ACTN</name>
<dbReference type="EMBL" id="BAABHS010000037">
    <property type="protein sequence ID" value="GAA4989445.1"/>
    <property type="molecule type" value="Genomic_DNA"/>
</dbReference>
<proteinExistence type="predicted"/>
<evidence type="ECO:0000256" key="2">
    <source>
        <dbReference type="SAM" id="Phobius"/>
    </source>
</evidence>